<accession>A0A0G2GUC6</accession>
<dbReference type="InterPro" id="IPR004181">
    <property type="entry name" value="Znf_MIZ"/>
</dbReference>
<dbReference type="Gene3D" id="3.30.40.10">
    <property type="entry name" value="Zinc/RING finger domain, C3HC4 (zinc finger)"/>
    <property type="match status" value="1"/>
</dbReference>
<evidence type="ECO:0000256" key="1">
    <source>
        <dbReference type="ARBA" id="ARBA00004123"/>
    </source>
</evidence>
<dbReference type="GO" id="GO:0016925">
    <property type="term" value="P:protein sumoylation"/>
    <property type="evidence" value="ECO:0007669"/>
    <property type="project" value="UniProtKB-UniPathway"/>
</dbReference>
<name>A0A0G2GUC6_9PEZI</name>
<evidence type="ECO:0000256" key="3">
    <source>
        <dbReference type="ARBA" id="ARBA00008212"/>
    </source>
</evidence>
<dbReference type="PROSITE" id="PS51044">
    <property type="entry name" value="ZF_SP_RING"/>
    <property type="match status" value="1"/>
</dbReference>
<feature type="compositionally biased region" description="Polar residues" evidence="11">
    <location>
        <begin position="147"/>
        <end position="157"/>
    </location>
</feature>
<proteinExistence type="inferred from homology"/>
<comment type="similarity">
    <text evidence="3">Belongs to the NSE2 family.</text>
</comment>
<dbReference type="GO" id="GO:0000724">
    <property type="term" value="P:double-strand break repair via homologous recombination"/>
    <property type="evidence" value="ECO:0007669"/>
    <property type="project" value="InterPro"/>
</dbReference>
<feature type="region of interest" description="Disordered" evidence="11">
    <location>
        <begin position="1"/>
        <end position="34"/>
    </location>
</feature>
<dbReference type="CDD" id="cd16651">
    <property type="entry name" value="SPL-RING_NSE2"/>
    <property type="match status" value="1"/>
</dbReference>
<evidence type="ECO:0000259" key="12">
    <source>
        <dbReference type="PROSITE" id="PS51044"/>
    </source>
</evidence>
<dbReference type="Proteomes" id="UP000034182">
    <property type="component" value="Unassembled WGS sequence"/>
</dbReference>
<dbReference type="SUPFAM" id="SSF57850">
    <property type="entry name" value="RING/U-box"/>
    <property type="match status" value="1"/>
</dbReference>
<dbReference type="GO" id="GO:0030915">
    <property type="term" value="C:Smc5-Smc6 complex"/>
    <property type="evidence" value="ECO:0007669"/>
    <property type="project" value="InterPro"/>
</dbReference>
<dbReference type="PANTHER" id="PTHR21330:SF1">
    <property type="entry name" value="E3 SUMO-PROTEIN LIGASE NSE2"/>
    <property type="match status" value="1"/>
</dbReference>
<dbReference type="PANTHER" id="PTHR21330">
    <property type="entry name" value="E3 SUMO-PROTEIN LIGASE NSE2"/>
    <property type="match status" value="1"/>
</dbReference>
<comment type="pathway">
    <text evidence="2">Protein modification; protein sumoylation.</text>
</comment>
<evidence type="ECO:0000256" key="9">
    <source>
        <dbReference type="ARBA" id="ARBA00023242"/>
    </source>
</evidence>
<keyword evidence="4" id="KW-0808">Transferase</keyword>
<keyword evidence="8" id="KW-0862">Zinc</keyword>
<dbReference type="GO" id="GO:0005634">
    <property type="term" value="C:nucleus"/>
    <property type="evidence" value="ECO:0007669"/>
    <property type="project" value="UniProtKB-SubCell"/>
</dbReference>
<feature type="region of interest" description="Disordered" evidence="11">
    <location>
        <begin position="405"/>
        <end position="449"/>
    </location>
</feature>
<feature type="region of interest" description="Disordered" evidence="11">
    <location>
        <begin position="143"/>
        <end position="183"/>
    </location>
</feature>
<organism evidence="13 14">
    <name type="scientific">Diplodia seriata</name>
    <dbReference type="NCBI Taxonomy" id="420778"/>
    <lineage>
        <taxon>Eukaryota</taxon>
        <taxon>Fungi</taxon>
        <taxon>Dikarya</taxon>
        <taxon>Ascomycota</taxon>
        <taxon>Pezizomycotina</taxon>
        <taxon>Dothideomycetes</taxon>
        <taxon>Dothideomycetes incertae sedis</taxon>
        <taxon>Botryosphaeriales</taxon>
        <taxon>Botryosphaeriaceae</taxon>
        <taxon>Diplodia</taxon>
    </lineage>
</organism>
<evidence type="ECO:0000256" key="2">
    <source>
        <dbReference type="ARBA" id="ARBA00004718"/>
    </source>
</evidence>
<dbReference type="EMBL" id="LAQI01000101">
    <property type="protein sequence ID" value="KKY20350.1"/>
    <property type="molecule type" value="Genomic_DNA"/>
</dbReference>
<comment type="caution">
    <text evidence="13">The sequence shown here is derived from an EMBL/GenBank/DDBJ whole genome shotgun (WGS) entry which is preliminary data.</text>
</comment>
<feature type="compositionally biased region" description="Polar residues" evidence="11">
    <location>
        <begin position="1"/>
        <end position="12"/>
    </location>
</feature>
<evidence type="ECO:0000313" key="14">
    <source>
        <dbReference type="Proteomes" id="UP000034182"/>
    </source>
</evidence>
<keyword evidence="5" id="KW-0479">Metal-binding</keyword>
<evidence type="ECO:0000256" key="6">
    <source>
        <dbReference type="ARBA" id="ARBA00022771"/>
    </source>
</evidence>
<sequence length="449" mass="49947">MSARARQSTADPSASAIKDLPPYEPPENPLNPQSQRALASILRDHKHQKLEQHLRQAAQALNDNANAINYRLTDRKARHVKRTQKYPDSLTDVDHQRAQHLEQFDVRVTAMTKRMEEAVRKTIDGQHFAGALEEELSHVENRAVANASASQRMTQTQRRGDGDGDDDDMTDFDPTLPGETQQQVQTLVPKDLFEERYQAQKDKYQSLSLPNRYSEHADYVGFKRAVHDGAYPHGEGPPLARPEAWFTSAGAPAPGVTQVRDNDSDDDIAVAYERISTKCPLSLLEFQDPVTSTKCPHTFERANIAGLLQESNAFTGGSNRRGARDGLRTIQCPQPGCDKMLTEDDLRPDPSLIRKIRRIQKARQEGEDDDNVDNSQVQMIHSDNVDGYADIDEPASQRVVPKIERVSGVSRDQGVGSSRSSGVGYDGTMESTMESTIVDLGSESESDEE</sequence>
<dbReference type="InterPro" id="IPR013083">
    <property type="entry name" value="Znf_RING/FYVE/PHD"/>
</dbReference>
<dbReference type="InterPro" id="IPR026846">
    <property type="entry name" value="Nse2(Mms21)"/>
</dbReference>
<dbReference type="AlphaFoldDB" id="A0A0G2GUC6"/>
<keyword evidence="7" id="KW-0833">Ubl conjugation pathway</keyword>
<reference evidence="13 14" key="1">
    <citation type="submission" date="2015-03" db="EMBL/GenBank/DDBJ databases">
        <authorList>
            <person name="Morales-Cruz A."/>
            <person name="Amrine K.C."/>
            <person name="Cantu D."/>
        </authorList>
    </citation>
    <scope>NUCLEOTIDE SEQUENCE [LARGE SCALE GENOMIC DNA]</scope>
    <source>
        <strain evidence="13">DS831</strain>
    </source>
</reference>
<feature type="domain" description="SP-RING-type" evidence="12">
    <location>
        <begin position="264"/>
        <end position="361"/>
    </location>
</feature>
<keyword evidence="6 10" id="KW-0863">Zinc-finger</keyword>
<feature type="compositionally biased region" description="Low complexity" evidence="11">
    <location>
        <begin position="406"/>
        <end position="427"/>
    </location>
</feature>
<dbReference type="Pfam" id="PF11789">
    <property type="entry name" value="zf-Nse"/>
    <property type="match status" value="1"/>
</dbReference>
<evidence type="ECO:0000256" key="7">
    <source>
        <dbReference type="ARBA" id="ARBA00022786"/>
    </source>
</evidence>
<dbReference type="GO" id="GO:0008270">
    <property type="term" value="F:zinc ion binding"/>
    <property type="evidence" value="ECO:0007669"/>
    <property type="project" value="UniProtKB-KW"/>
</dbReference>
<dbReference type="GO" id="GO:0061665">
    <property type="term" value="F:SUMO ligase activity"/>
    <property type="evidence" value="ECO:0007669"/>
    <property type="project" value="TreeGrafter"/>
</dbReference>
<evidence type="ECO:0000256" key="4">
    <source>
        <dbReference type="ARBA" id="ARBA00022679"/>
    </source>
</evidence>
<comment type="subcellular location">
    <subcellularLocation>
        <location evidence="1">Nucleus</location>
    </subcellularLocation>
</comment>
<keyword evidence="9" id="KW-0539">Nucleus</keyword>
<protein>
    <submittedName>
        <fullName evidence="13">Putative chromosomal organization and dna repair protein</fullName>
    </submittedName>
</protein>
<reference evidence="13 14" key="2">
    <citation type="submission" date="2015-05" db="EMBL/GenBank/DDBJ databases">
        <title>Distinctive expansion of gene families associated with plant cell wall degradation and secondary metabolism in the genomes of grapevine trunk pathogens.</title>
        <authorList>
            <person name="Lawrence D.P."/>
            <person name="Travadon R."/>
            <person name="Rolshausen P.E."/>
            <person name="Baumgartner K."/>
        </authorList>
    </citation>
    <scope>NUCLEOTIDE SEQUENCE [LARGE SCALE GENOMIC DNA]</scope>
    <source>
        <strain evidence="13">DS831</strain>
    </source>
</reference>
<evidence type="ECO:0000256" key="11">
    <source>
        <dbReference type="SAM" id="MobiDB-lite"/>
    </source>
</evidence>
<evidence type="ECO:0000313" key="13">
    <source>
        <dbReference type="EMBL" id="KKY20350.1"/>
    </source>
</evidence>
<evidence type="ECO:0000256" key="8">
    <source>
        <dbReference type="ARBA" id="ARBA00022833"/>
    </source>
</evidence>
<dbReference type="UniPathway" id="UPA00886"/>
<gene>
    <name evidence="13" type="ORF">UCDDS831_g04839</name>
</gene>
<evidence type="ECO:0000256" key="10">
    <source>
        <dbReference type="PROSITE-ProRule" id="PRU00452"/>
    </source>
</evidence>
<evidence type="ECO:0000256" key="5">
    <source>
        <dbReference type="ARBA" id="ARBA00022723"/>
    </source>
</evidence>